<sequence length="134" mass="14908">MTLPVPLQISLAKQHFRDPRFFDIEDIMGELSYLPDLRLHIRTSISEIVRASSIQQTLQGVLTAGVFKSIRYAADKMKKRVEARAHTPLQALPPATESEDKQTPIQGLSTASNNKHNTGDSSKAEKGKDMQPPK</sequence>
<dbReference type="UniPathway" id="UPA00557">
    <property type="reaction ID" value="UER00614"/>
</dbReference>
<dbReference type="GO" id="GO:0016024">
    <property type="term" value="P:CDP-diacylglycerol biosynthetic process"/>
    <property type="evidence" value="ECO:0007669"/>
    <property type="project" value="UniProtKB-UniPathway"/>
</dbReference>
<feature type="compositionally biased region" description="Basic and acidic residues" evidence="1">
    <location>
        <begin position="122"/>
        <end position="134"/>
    </location>
</feature>
<protein>
    <submittedName>
        <fullName evidence="2">Phosphatidate cytidylyltransferase, mitochondrial</fullName>
    </submittedName>
</protein>
<dbReference type="GO" id="GO:0004605">
    <property type="term" value="F:phosphatidate cytidylyltransferase activity"/>
    <property type="evidence" value="ECO:0007669"/>
    <property type="project" value="InterPro"/>
</dbReference>
<keyword evidence="2" id="KW-0548">Nucleotidyltransferase</keyword>
<keyword evidence="3" id="KW-1185">Reference proteome</keyword>
<evidence type="ECO:0000256" key="1">
    <source>
        <dbReference type="SAM" id="MobiDB-lite"/>
    </source>
</evidence>
<evidence type="ECO:0000313" key="2">
    <source>
        <dbReference type="EMBL" id="ODM94695.1"/>
    </source>
</evidence>
<feature type="compositionally biased region" description="Polar residues" evidence="1">
    <location>
        <begin position="103"/>
        <end position="121"/>
    </location>
</feature>
<dbReference type="Proteomes" id="UP000094527">
    <property type="component" value="Unassembled WGS sequence"/>
</dbReference>
<comment type="caution">
    <text evidence="2">The sequence shown here is derived from an EMBL/GenBank/DDBJ whole genome shotgun (WGS) entry which is preliminary data.</text>
</comment>
<evidence type="ECO:0000313" key="3">
    <source>
        <dbReference type="Proteomes" id="UP000094527"/>
    </source>
</evidence>
<name>A0A1D2MPI9_ORCCI</name>
<reference evidence="2 3" key="1">
    <citation type="journal article" date="2016" name="Genome Biol. Evol.">
        <title>Gene Family Evolution Reflects Adaptation to Soil Environmental Stressors in the Genome of the Collembolan Orchesella cincta.</title>
        <authorList>
            <person name="Faddeeva-Vakhrusheva A."/>
            <person name="Derks M.F."/>
            <person name="Anvar S.Y."/>
            <person name="Agamennone V."/>
            <person name="Suring W."/>
            <person name="Smit S."/>
            <person name="van Straalen N.M."/>
            <person name="Roelofs D."/>
        </authorList>
    </citation>
    <scope>NUCLEOTIDE SEQUENCE [LARGE SCALE GENOMIC DNA]</scope>
    <source>
        <tissue evidence="2">Mixed pool</tissue>
    </source>
</reference>
<dbReference type="EMBL" id="LJIJ01000765">
    <property type="protein sequence ID" value="ODM94695.1"/>
    <property type="molecule type" value="Genomic_DNA"/>
</dbReference>
<dbReference type="Pfam" id="PF09139">
    <property type="entry name" value="Tam41_Mmp37"/>
    <property type="match status" value="1"/>
</dbReference>
<dbReference type="AlphaFoldDB" id="A0A1D2MPI9"/>
<organism evidence="2 3">
    <name type="scientific">Orchesella cincta</name>
    <name type="common">Springtail</name>
    <name type="synonym">Podura cincta</name>
    <dbReference type="NCBI Taxonomy" id="48709"/>
    <lineage>
        <taxon>Eukaryota</taxon>
        <taxon>Metazoa</taxon>
        <taxon>Ecdysozoa</taxon>
        <taxon>Arthropoda</taxon>
        <taxon>Hexapoda</taxon>
        <taxon>Collembola</taxon>
        <taxon>Entomobryomorpha</taxon>
        <taxon>Entomobryoidea</taxon>
        <taxon>Orchesellidae</taxon>
        <taxon>Orchesellinae</taxon>
        <taxon>Orchesella</taxon>
    </lineage>
</organism>
<keyword evidence="2" id="KW-0808">Transferase</keyword>
<dbReference type="STRING" id="48709.A0A1D2MPI9"/>
<dbReference type="OrthoDB" id="341477at2759"/>
<dbReference type="InterPro" id="IPR015222">
    <property type="entry name" value="Tam41"/>
</dbReference>
<dbReference type="GO" id="GO:0032049">
    <property type="term" value="P:cardiolipin biosynthetic process"/>
    <property type="evidence" value="ECO:0007669"/>
    <property type="project" value="InterPro"/>
</dbReference>
<feature type="region of interest" description="Disordered" evidence="1">
    <location>
        <begin position="84"/>
        <end position="134"/>
    </location>
</feature>
<accession>A0A1D2MPI9</accession>
<gene>
    <name evidence="2" type="ORF">Ocin01_11977</name>
</gene>
<proteinExistence type="predicted"/>